<dbReference type="Proteomes" id="UP000287651">
    <property type="component" value="Unassembled WGS sequence"/>
</dbReference>
<evidence type="ECO:0000313" key="1">
    <source>
        <dbReference type="EMBL" id="RRT51118.1"/>
    </source>
</evidence>
<comment type="caution">
    <text evidence="1">The sequence shown here is derived from an EMBL/GenBank/DDBJ whole genome shotgun (WGS) entry which is preliminary data.</text>
</comment>
<gene>
    <name evidence="1" type="ORF">B296_00025600</name>
</gene>
<reference evidence="1 2" key="1">
    <citation type="journal article" date="2014" name="Agronomy (Basel)">
        <title>A Draft Genome Sequence for Ensete ventricosum, the Drought-Tolerant Tree Against Hunger.</title>
        <authorList>
            <person name="Harrison J."/>
            <person name="Moore K.A."/>
            <person name="Paszkiewicz K."/>
            <person name="Jones T."/>
            <person name="Grant M."/>
            <person name="Ambacheew D."/>
            <person name="Muzemil S."/>
            <person name="Studholme D.J."/>
        </authorList>
    </citation>
    <scope>NUCLEOTIDE SEQUENCE [LARGE SCALE GENOMIC DNA]</scope>
</reference>
<dbReference type="EMBL" id="AMZH03012387">
    <property type="protein sequence ID" value="RRT51118.1"/>
    <property type="molecule type" value="Genomic_DNA"/>
</dbReference>
<proteinExistence type="predicted"/>
<sequence length="113" mass="12880">MSERMIVIKHGSQQRKMTASTYEGCSCRLRKGECIGRRNKRMSSRRRSKRGPAIAVGVEDVVAGDLATLSALDSEEYISLSLRRLPKMHGWRGWLPRSLDLKGLSLIEERNRH</sequence>
<organism evidence="1 2">
    <name type="scientific">Ensete ventricosum</name>
    <name type="common">Abyssinian banana</name>
    <name type="synonym">Musa ensete</name>
    <dbReference type="NCBI Taxonomy" id="4639"/>
    <lineage>
        <taxon>Eukaryota</taxon>
        <taxon>Viridiplantae</taxon>
        <taxon>Streptophyta</taxon>
        <taxon>Embryophyta</taxon>
        <taxon>Tracheophyta</taxon>
        <taxon>Spermatophyta</taxon>
        <taxon>Magnoliopsida</taxon>
        <taxon>Liliopsida</taxon>
        <taxon>Zingiberales</taxon>
        <taxon>Musaceae</taxon>
        <taxon>Ensete</taxon>
    </lineage>
</organism>
<dbReference type="AlphaFoldDB" id="A0A426YHA7"/>
<accession>A0A426YHA7</accession>
<name>A0A426YHA7_ENSVE</name>
<evidence type="ECO:0000313" key="2">
    <source>
        <dbReference type="Proteomes" id="UP000287651"/>
    </source>
</evidence>
<protein>
    <submittedName>
        <fullName evidence="1">Uncharacterized protein</fullName>
    </submittedName>
</protein>